<evidence type="ECO:0000256" key="8">
    <source>
        <dbReference type="SAM" id="Phobius"/>
    </source>
</evidence>
<reference evidence="10 11" key="1">
    <citation type="submission" date="2020-04" db="EMBL/GenBank/DDBJ databases">
        <title>Molecular characterization of pseudomonads from Agaricus bisporus reveal novel blotch 2 pathogens in Western Europe.</title>
        <authorList>
            <person name="Taparia T."/>
            <person name="Krijger M."/>
            <person name="Haynes E."/>
            <person name="Elpinstone J.G."/>
            <person name="Noble R."/>
            <person name="Van Der Wolf J."/>
        </authorList>
    </citation>
    <scope>NUCLEOTIDE SEQUENCE [LARGE SCALE GENOMIC DNA]</scope>
    <source>
        <strain evidence="10 11">P7774</strain>
    </source>
</reference>
<evidence type="ECO:0000256" key="5">
    <source>
        <dbReference type="ARBA" id="ARBA00022692"/>
    </source>
</evidence>
<keyword evidence="2" id="KW-1003">Cell membrane</keyword>
<keyword evidence="11" id="KW-1185">Reference proteome</keyword>
<feature type="domain" description="Glycosyltransferase RgtA/B/C/D-like" evidence="9">
    <location>
        <begin position="59"/>
        <end position="225"/>
    </location>
</feature>
<feature type="transmembrane region" description="Helical" evidence="8">
    <location>
        <begin position="133"/>
        <end position="151"/>
    </location>
</feature>
<dbReference type="InterPro" id="IPR038731">
    <property type="entry name" value="RgtA/B/C-like"/>
</dbReference>
<comment type="subcellular location">
    <subcellularLocation>
        <location evidence="1">Cell membrane</location>
        <topology evidence="1">Multi-pass membrane protein</topology>
    </subcellularLocation>
</comment>
<dbReference type="RefSeq" id="WP_177061543.1">
    <property type="nucleotide sequence ID" value="NZ_JACAQO010000013.1"/>
</dbReference>
<evidence type="ECO:0000313" key="11">
    <source>
        <dbReference type="Proteomes" id="UP000572863"/>
    </source>
</evidence>
<keyword evidence="7 8" id="KW-0472">Membrane</keyword>
<dbReference type="Proteomes" id="UP000572863">
    <property type="component" value="Unassembled WGS sequence"/>
</dbReference>
<proteinExistence type="predicted"/>
<keyword evidence="3" id="KW-0328">Glycosyltransferase</keyword>
<keyword evidence="6 8" id="KW-1133">Transmembrane helix</keyword>
<keyword evidence="5 8" id="KW-0812">Transmembrane</keyword>
<keyword evidence="4" id="KW-0808">Transferase</keyword>
<evidence type="ECO:0000256" key="7">
    <source>
        <dbReference type="ARBA" id="ARBA00023136"/>
    </source>
</evidence>
<dbReference type="PANTHER" id="PTHR33908:SF3">
    <property type="entry name" value="UNDECAPRENYL PHOSPHATE-ALPHA-4-AMINO-4-DEOXY-L-ARABINOSE ARABINOSYL TRANSFERASE"/>
    <property type="match status" value="1"/>
</dbReference>
<evidence type="ECO:0000259" key="9">
    <source>
        <dbReference type="Pfam" id="PF13231"/>
    </source>
</evidence>
<evidence type="ECO:0000313" key="10">
    <source>
        <dbReference type="EMBL" id="NWD97826.1"/>
    </source>
</evidence>
<evidence type="ECO:0000256" key="4">
    <source>
        <dbReference type="ARBA" id="ARBA00022679"/>
    </source>
</evidence>
<dbReference type="Pfam" id="PF13231">
    <property type="entry name" value="PMT_2"/>
    <property type="match status" value="1"/>
</dbReference>
<feature type="transmembrane region" description="Helical" evidence="8">
    <location>
        <begin position="212"/>
        <end position="230"/>
    </location>
</feature>
<feature type="transmembrane region" description="Helical" evidence="8">
    <location>
        <begin position="297"/>
        <end position="315"/>
    </location>
</feature>
<dbReference type="EMBL" id="JACARY010000063">
    <property type="protein sequence ID" value="NWD97826.1"/>
    <property type="molecule type" value="Genomic_DNA"/>
</dbReference>
<evidence type="ECO:0000256" key="1">
    <source>
        <dbReference type="ARBA" id="ARBA00004651"/>
    </source>
</evidence>
<comment type="caution">
    <text evidence="10">The sequence shown here is derived from an EMBL/GenBank/DDBJ whole genome shotgun (WGS) entry which is preliminary data.</text>
</comment>
<dbReference type="PANTHER" id="PTHR33908">
    <property type="entry name" value="MANNOSYLTRANSFERASE YKCB-RELATED"/>
    <property type="match status" value="1"/>
</dbReference>
<dbReference type="InterPro" id="IPR050297">
    <property type="entry name" value="LipidA_mod_glycosyltrf_83"/>
</dbReference>
<feature type="transmembrane region" description="Helical" evidence="8">
    <location>
        <begin position="79"/>
        <end position="97"/>
    </location>
</feature>
<sequence length="477" mass="52890">MTRPVPLLLLLAGLLFFFALGNHELQGSTEARVAGIAMAMHLDNNWVVPQLFREPFLEKPPLSLWLDAGAIRLFGGTTWAVRLASAFAGLFSVMLLYTMLRRFGRPQTLAFSAALILATMASYWSNARGVGEDSLLTLGVTTALLAFYQAVRPDRQGSSTGAWALFTGGMVIATLSKGVLGLAMPGIVIFAYLASTSLMDKRLQIGNWLKPALFTLLALVPLVIWLGFLFQRGGMQAVSEVLLTNSVGRFSGSFVEAGHYEPFYYYIAKLPEAFLPWNILVYLGLWHFRKSLVRNRYHLFFSIWLVAQFTLLTLASSKRTVYLMALTPAAAVLAAEYARVLLDWLKTHKPALHKHHRSVVGGVFTLAVGCYLIAAFWFAPKADVRQSFVPVISQAQAYKDEGKEVALFQPNERIAGASVFYLQAYLPILKTEAELHSYLGAKPGNVALLDHTNDLATPVKVIKQMSINRQPYYFVEQ</sequence>
<gene>
    <name evidence="10" type="ORF">HX871_25665</name>
</gene>
<feature type="transmembrane region" description="Helical" evidence="8">
    <location>
        <begin position="359"/>
        <end position="379"/>
    </location>
</feature>
<feature type="transmembrane region" description="Helical" evidence="8">
    <location>
        <begin position="109"/>
        <end position="127"/>
    </location>
</feature>
<organism evidence="10 11">
    <name type="scientific">Pseudomonas reactans</name>
    <dbReference type="NCBI Taxonomy" id="117680"/>
    <lineage>
        <taxon>Bacteria</taxon>
        <taxon>Pseudomonadati</taxon>
        <taxon>Pseudomonadota</taxon>
        <taxon>Gammaproteobacteria</taxon>
        <taxon>Pseudomonadales</taxon>
        <taxon>Pseudomonadaceae</taxon>
        <taxon>Pseudomonas</taxon>
    </lineage>
</organism>
<name>A0ABX2R180_9PSED</name>
<evidence type="ECO:0000256" key="3">
    <source>
        <dbReference type="ARBA" id="ARBA00022676"/>
    </source>
</evidence>
<evidence type="ECO:0000256" key="6">
    <source>
        <dbReference type="ARBA" id="ARBA00022989"/>
    </source>
</evidence>
<accession>A0ABX2R180</accession>
<protein>
    <submittedName>
        <fullName evidence="10">Glycosyltransferase family 39 protein</fullName>
    </submittedName>
</protein>
<feature type="transmembrane region" description="Helical" evidence="8">
    <location>
        <begin position="163"/>
        <end position="192"/>
    </location>
</feature>
<feature type="transmembrane region" description="Helical" evidence="8">
    <location>
        <begin position="321"/>
        <end position="338"/>
    </location>
</feature>
<evidence type="ECO:0000256" key="2">
    <source>
        <dbReference type="ARBA" id="ARBA00022475"/>
    </source>
</evidence>